<dbReference type="EMBL" id="CAADFH010000037">
    <property type="protein sequence ID" value="VFJ94089.1"/>
    <property type="molecule type" value="Genomic_DNA"/>
</dbReference>
<dbReference type="GO" id="GO:0007165">
    <property type="term" value="P:signal transduction"/>
    <property type="evidence" value="ECO:0007669"/>
    <property type="project" value="InterPro"/>
</dbReference>
<dbReference type="InterPro" id="IPR011990">
    <property type="entry name" value="TPR-like_helical_dom_sf"/>
</dbReference>
<feature type="compositionally biased region" description="Low complexity" evidence="2">
    <location>
        <begin position="154"/>
        <end position="168"/>
    </location>
</feature>
<dbReference type="PANTHER" id="PTHR47691:SF3">
    <property type="entry name" value="HTH-TYPE TRANSCRIPTIONAL REGULATOR RV0890C-RELATED"/>
    <property type="match status" value="1"/>
</dbReference>
<protein>
    <submittedName>
        <fullName evidence="4">Tetratricopeptide repeat-containing protein</fullName>
    </submittedName>
</protein>
<organism evidence="4">
    <name type="scientific">Candidatus Kentrum sp. LFY</name>
    <dbReference type="NCBI Taxonomy" id="2126342"/>
    <lineage>
        <taxon>Bacteria</taxon>
        <taxon>Pseudomonadati</taxon>
        <taxon>Pseudomonadota</taxon>
        <taxon>Gammaproteobacteria</taxon>
        <taxon>Candidatus Kentrum</taxon>
    </lineage>
</organism>
<dbReference type="AlphaFoldDB" id="A0A450UNK1"/>
<dbReference type="Gene3D" id="3.40.50.10140">
    <property type="entry name" value="Toll/interleukin-1 receptor homology (TIR) domain"/>
    <property type="match status" value="1"/>
</dbReference>
<feature type="region of interest" description="Disordered" evidence="2">
    <location>
        <begin position="152"/>
        <end position="185"/>
    </location>
</feature>
<feature type="repeat" description="TPR" evidence="1">
    <location>
        <begin position="643"/>
        <end position="676"/>
    </location>
</feature>
<gene>
    <name evidence="4" type="ORF">BECKLFY1418A_GA0070994_10371</name>
</gene>
<reference evidence="4" key="1">
    <citation type="submission" date="2019-02" db="EMBL/GenBank/DDBJ databases">
        <authorList>
            <person name="Gruber-Vodicka R. H."/>
            <person name="Seah K. B. B."/>
        </authorList>
    </citation>
    <scope>NUCLEOTIDE SEQUENCE</scope>
    <source>
        <strain evidence="4">BECK_M6</strain>
    </source>
</reference>
<dbReference type="Pfam" id="PF13424">
    <property type="entry name" value="TPR_12"/>
    <property type="match status" value="2"/>
</dbReference>
<dbReference type="Gene3D" id="3.40.50.300">
    <property type="entry name" value="P-loop containing nucleotide triphosphate hydrolases"/>
    <property type="match status" value="1"/>
</dbReference>
<evidence type="ECO:0000259" key="3">
    <source>
        <dbReference type="PROSITE" id="PS51534"/>
    </source>
</evidence>
<dbReference type="InterPro" id="IPR013568">
    <property type="entry name" value="SEFIR_dom"/>
</dbReference>
<dbReference type="Gene3D" id="1.25.40.10">
    <property type="entry name" value="Tetratricopeptide repeat domain"/>
    <property type="match status" value="2"/>
</dbReference>
<sequence>MNTPNDKQTVFISYAHEDDLGSRVAGLARFLADRGIEVITDHPYQNRPPESGWRVWMQQGIEDADVVLIVCTERYKEIFEKREPADDGGRGVGWESAIITADIYRARMLNSRFFPILPDDGHRDHVPAVLVDWHNDHRFPSGNERILALVRGDSPSSTPQSPSDPSPSGELRGADDPRLRPRKDKLLGREEELAQVLAFLRGTGRSATVRGYVAGSAGIGKTEVCKAALERWLRGKKATRAFWVQVDDDADGPRLVRQLGETVGLAPETCARLSEVSHVRPYLPEGLYYLDNLESVAESDGGWRSLRALGEIPGIRVLASSRVSLDGVLGQGIPIGPLDPESARELFARRWAGSDTIDAGELSRFVEKELGHHALSIVLIARLGKAYRWKRIQTLWKEHGTAIATARRKSNDRLDSLTISFSLTADLLRGEPGALDLWQFAALFPGGFHEDTLNRWEEISGHHQARVALVDHHLLVIDAGLATMLPPIARYALEQAGKQAGPHVTNGRVFDWESARDSAYRYFLSLSREASDIASSDAAIQSRRKSSEQLWAVERLAKTDLASGRPHKGAARQLHQQLRNTYAFDVLAGRAVLGHVNDMLGDGLSEHLLGDLESQLGNVDTARGHYDTAIDLYQKEQDRLGLAHALQALGSLERRLGNLDKARDHYDTAIDLYKKEQDQLGLANALEALGRIESRLGNLDRARGHYDTAIDLYQKEQDQLGLANALHALGRLESRLGNLDRARGHYDTAIDLYQKEQDQLGLANVYQSLGDLLLAEDRAREALPVYQDAISLYRAERDPMGLAYTLAEVIRCHSRLGGLSGDELRELAMEAIDQAKRSGVDSVLHYVRSALLAFFEGDGGKLKTFLESTGADD</sequence>
<dbReference type="PROSITE" id="PS51534">
    <property type="entry name" value="SEFIR"/>
    <property type="match status" value="1"/>
</dbReference>
<dbReference type="SUPFAM" id="SSF52200">
    <property type="entry name" value="Toll/Interleukin receptor TIR domain"/>
    <property type="match status" value="1"/>
</dbReference>
<evidence type="ECO:0000256" key="1">
    <source>
        <dbReference type="PROSITE-ProRule" id="PRU00339"/>
    </source>
</evidence>
<dbReference type="InterPro" id="IPR027417">
    <property type="entry name" value="P-loop_NTPase"/>
</dbReference>
<dbReference type="InterPro" id="IPR019734">
    <property type="entry name" value="TPR_rpt"/>
</dbReference>
<dbReference type="PROSITE" id="PS50005">
    <property type="entry name" value="TPR"/>
    <property type="match status" value="4"/>
</dbReference>
<dbReference type="SUPFAM" id="SSF48452">
    <property type="entry name" value="TPR-like"/>
    <property type="match status" value="1"/>
</dbReference>
<keyword evidence="1" id="KW-0802">TPR repeat</keyword>
<feature type="repeat" description="TPR" evidence="1">
    <location>
        <begin position="723"/>
        <end position="756"/>
    </location>
</feature>
<dbReference type="Pfam" id="PF13676">
    <property type="entry name" value="TIR_2"/>
    <property type="match status" value="1"/>
</dbReference>
<evidence type="ECO:0000313" key="4">
    <source>
        <dbReference type="EMBL" id="VFJ94089.1"/>
    </source>
</evidence>
<dbReference type="InterPro" id="IPR035897">
    <property type="entry name" value="Toll_tir_struct_dom_sf"/>
</dbReference>
<feature type="repeat" description="TPR" evidence="1">
    <location>
        <begin position="763"/>
        <end position="796"/>
    </location>
</feature>
<feature type="repeat" description="TPR" evidence="1">
    <location>
        <begin position="683"/>
        <end position="716"/>
    </location>
</feature>
<proteinExistence type="predicted"/>
<feature type="domain" description="SEFIR" evidence="3">
    <location>
        <begin position="7"/>
        <end position="148"/>
    </location>
</feature>
<dbReference type="PANTHER" id="PTHR47691">
    <property type="entry name" value="REGULATOR-RELATED"/>
    <property type="match status" value="1"/>
</dbReference>
<dbReference type="InterPro" id="IPR000157">
    <property type="entry name" value="TIR_dom"/>
</dbReference>
<dbReference type="SUPFAM" id="SSF52540">
    <property type="entry name" value="P-loop containing nucleoside triphosphate hydrolases"/>
    <property type="match status" value="1"/>
</dbReference>
<feature type="compositionally biased region" description="Basic and acidic residues" evidence="2">
    <location>
        <begin position="172"/>
        <end position="185"/>
    </location>
</feature>
<name>A0A450UNK1_9GAMM</name>
<evidence type="ECO:0000256" key="2">
    <source>
        <dbReference type="SAM" id="MobiDB-lite"/>
    </source>
</evidence>
<dbReference type="SMART" id="SM00028">
    <property type="entry name" value="TPR"/>
    <property type="match status" value="5"/>
</dbReference>
<accession>A0A450UNK1</accession>